<dbReference type="SUPFAM" id="SSF55282">
    <property type="entry name" value="RL5-like"/>
    <property type="match status" value="1"/>
</dbReference>
<keyword evidence="5" id="KW-0820">tRNA-binding</keyword>
<dbReference type="PANTHER" id="PTHR11994">
    <property type="entry name" value="60S RIBOSOMAL PROTEIN L11-RELATED"/>
    <property type="match status" value="1"/>
</dbReference>
<evidence type="ECO:0000259" key="8">
    <source>
        <dbReference type="Pfam" id="PF00673"/>
    </source>
</evidence>
<evidence type="ECO:0000313" key="10">
    <source>
        <dbReference type="Proteomes" id="UP000002221"/>
    </source>
</evidence>
<dbReference type="GO" id="GO:0000049">
    <property type="term" value="F:tRNA binding"/>
    <property type="evidence" value="ECO:0007669"/>
    <property type="project" value="UniProtKB-UniRule"/>
</dbReference>
<keyword evidence="5" id="KW-0694">RNA-binding</keyword>
<dbReference type="InterPro" id="IPR031309">
    <property type="entry name" value="Ribosomal_uL5_C"/>
</dbReference>
<dbReference type="GO" id="GO:0005840">
    <property type="term" value="C:ribosome"/>
    <property type="evidence" value="ECO:0007669"/>
    <property type="project" value="UniProtKB-KW"/>
</dbReference>
<sequence length="191" mass="21823">MTYVPRLKKKYREEVVPALMKQFGYRNVMQVPRLVKICVNKGVGEAAQNKKVLDDAIEEIRLITGQHPVVRRAKKSISNFKLRKGMPVGVSVTLRGDRMFEFFDRLVTLALPRMRDFRGVSDRSFDGRGNYTLGIPEQIIFPEIDVDKVDRISGFDITFVTTAKTDEEAYALLKLLGMPFVRREEPQAKAA</sequence>
<dbReference type="InterPro" id="IPR002132">
    <property type="entry name" value="Ribosomal_uL5"/>
</dbReference>
<dbReference type="Pfam" id="PF00673">
    <property type="entry name" value="Ribosomal_L5_C"/>
    <property type="match status" value="1"/>
</dbReference>
<evidence type="ECO:0000313" key="9">
    <source>
        <dbReference type="EMBL" id="ACY47751.1"/>
    </source>
</evidence>
<dbReference type="InterPro" id="IPR031310">
    <property type="entry name" value="Ribosomal_uL5_N"/>
</dbReference>
<dbReference type="PIRSF" id="PIRSF002161">
    <property type="entry name" value="Ribosomal_L5"/>
    <property type="match status" value="1"/>
</dbReference>
<gene>
    <name evidence="5" type="primary">rplE</name>
    <name evidence="9" type="ordered locus">Rmar_0854</name>
</gene>
<evidence type="ECO:0000259" key="7">
    <source>
        <dbReference type="Pfam" id="PF00281"/>
    </source>
</evidence>
<dbReference type="GO" id="GO:0006412">
    <property type="term" value="P:translation"/>
    <property type="evidence" value="ECO:0007669"/>
    <property type="project" value="UniProtKB-UniRule"/>
</dbReference>
<comment type="subunit">
    <text evidence="5">Part of the 50S ribosomal subunit; part of the 5S rRNA/L5/L18/L25 subcomplex. Contacts the 5S rRNA and the P site tRNA. Forms a bridge to the 30S subunit in the 70S ribosome.</text>
</comment>
<evidence type="ECO:0000256" key="4">
    <source>
        <dbReference type="ARBA" id="ARBA00035245"/>
    </source>
</evidence>
<dbReference type="EMBL" id="CP001807">
    <property type="protein sequence ID" value="ACY47751.1"/>
    <property type="molecule type" value="Genomic_DNA"/>
</dbReference>
<dbReference type="OrthoDB" id="9806626at2"/>
<keyword evidence="2 5" id="KW-0689">Ribosomal protein</keyword>
<dbReference type="HOGENOM" id="CLU_061015_2_1_10"/>
<evidence type="ECO:0000256" key="6">
    <source>
        <dbReference type="RuleBase" id="RU003930"/>
    </source>
</evidence>
<dbReference type="InterPro" id="IPR022803">
    <property type="entry name" value="Ribosomal_uL5_dom_sf"/>
</dbReference>
<comment type="similarity">
    <text evidence="1 5 6">Belongs to the universal ribosomal protein uL5 family.</text>
</comment>
<keyword evidence="5" id="KW-0699">rRNA-binding</keyword>
<comment type="function">
    <text evidence="5">This is 1 of the proteins that bind and probably mediate the attachment of the 5S RNA into the large ribosomal subunit, where it forms part of the central protuberance. In the 70S ribosome it contacts protein S13 of the 30S subunit (bridge B1b), connecting the 2 subunits; this bridge is implicated in subunit movement. Contacts the P site tRNA; the 5S rRNA and some of its associated proteins might help stabilize positioning of ribosome-bound tRNAs.</text>
</comment>
<dbReference type="GO" id="GO:1990904">
    <property type="term" value="C:ribonucleoprotein complex"/>
    <property type="evidence" value="ECO:0007669"/>
    <property type="project" value="UniProtKB-KW"/>
</dbReference>
<organism evidence="9 10">
    <name type="scientific">Rhodothermus marinus (strain ATCC 43812 / DSM 4252 / R-10)</name>
    <name type="common">Rhodothermus obamensis</name>
    <dbReference type="NCBI Taxonomy" id="518766"/>
    <lineage>
        <taxon>Bacteria</taxon>
        <taxon>Pseudomonadati</taxon>
        <taxon>Rhodothermota</taxon>
        <taxon>Rhodothermia</taxon>
        <taxon>Rhodothermales</taxon>
        <taxon>Rhodothermaceae</taxon>
        <taxon>Rhodothermus</taxon>
    </lineage>
</organism>
<reference evidence="9 10" key="1">
    <citation type="journal article" date="2009" name="Stand. Genomic Sci.">
        <title>Complete genome sequence of Rhodothermus marinus type strain (R-10).</title>
        <authorList>
            <person name="Nolan M."/>
            <person name="Tindall B.J."/>
            <person name="Pomrenke H."/>
            <person name="Lapidus A."/>
            <person name="Copeland A."/>
            <person name="Glavina Del Rio T."/>
            <person name="Lucas S."/>
            <person name="Chen F."/>
            <person name="Tice H."/>
            <person name="Cheng J.F."/>
            <person name="Saunders E."/>
            <person name="Han C."/>
            <person name="Bruce D."/>
            <person name="Goodwin L."/>
            <person name="Chain P."/>
            <person name="Pitluck S."/>
            <person name="Ovchinikova G."/>
            <person name="Pati A."/>
            <person name="Ivanova N."/>
            <person name="Mavromatis K."/>
            <person name="Chen A."/>
            <person name="Palaniappan K."/>
            <person name="Land M."/>
            <person name="Hauser L."/>
            <person name="Chang Y.J."/>
            <person name="Jeffries C.D."/>
            <person name="Brettin T."/>
            <person name="Goker M."/>
            <person name="Bristow J."/>
            <person name="Eisen J.A."/>
            <person name="Markowitz V."/>
            <person name="Hugenholtz P."/>
            <person name="Kyrpides N.C."/>
            <person name="Klenk H.P."/>
            <person name="Detter J.C."/>
        </authorList>
    </citation>
    <scope>NUCLEOTIDE SEQUENCE [LARGE SCALE GENOMIC DNA]</scope>
    <source>
        <strain evidence="10">ATCC 43812 / DSM 4252 / R-10</strain>
    </source>
</reference>
<dbReference type="Proteomes" id="UP000002221">
    <property type="component" value="Chromosome"/>
</dbReference>
<feature type="domain" description="Large ribosomal subunit protein uL5 C-terminal" evidence="8">
    <location>
        <begin position="87"/>
        <end position="180"/>
    </location>
</feature>
<evidence type="ECO:0000256" key="1">
    <source>
        <dbReference type="ARBA" id="ARBA00008553"/>
    </source>
</evidence>
<dbReference type="KEGG" id="rmr:Rmar_0854"/>
<dbReference type="GO" id="GO:0003735">
    <property type="term" value="F:structural constituent of ribosome"/>
    <property type="evidence" value="ECO:0007669"/>
    <property type="project" value="InterPro"/>
</dbReference>
<dbReference type="FunFam" id="3.30.1440.10:FF:000001">
    <property type="entry name" value="50S ribosomal protein L5"/>
    <property type="match status" value="1"/>
</dbReference>
<dbReference type="STRING" id="518766.Rmar_0854"/>
<proteinExistence type="inferred from homology"/>
<dbReference type="AlphaFoldDB" id="D0MGW6"/>
<feature type="domain" description="Large ribosomal subunit protein uL5 N-terminal" evidence="7">
    <location>
        <begin position="27"/>
        <end position="83"/>
    </location>
</feature>
<keyword evidence="10" id="KW-1185">Reference proteome</keyword>
<evidence type="ECO:0000256" key="5">
    <source>
        <dbReference type="HAMAP-Rule" id="MF_01333"/>
    </source>
</evidence>
<dbReference type="RefSeq" id="WP_012843363.1">
    <property type="nucleotide sequence ID" value="NC_013501.1"/>
</dbReference>
<evidence type="ECO:0000256" key="3">
    <source>
        <dbReference type="ARBA" id="ARBA00023274"/>
    </source>
</evidence>
<dbReference type="eggNOG" id="COG0094">
    <property type="taxonomic scope" value="Bacteria"/>
</dbReference>
<protein>
    <recommendedName>
        <fullName evidence="4 5">Large ribosomal subunit protein uL5</fullName>
    </recommendedName>
</protein>
<keyword evidence="3 5" id="KW-0687">Ribonucleoprotein</keyword>
<dbReference type="Pfam" id="PF00281">
    <property type="entry name" value="Ribosomal_L5"/>
    <property type="match status" value="1"/>
</dbReference>
<evidence type="ECO:0000256" key="2">
    <source>
        <dbReference type="ARBA" id="ARBA00022980"/>
    </source>
</evidence>
<dbReference type="GO" id="GO:0019843">
    <property type="term" value="F:rRNA binding"/>
    <property type="evidence" value="ECO:0007669"/>
    <property type="project" value="UniProtKB-UniRule"/>
</dbReference>
<dbReference type="InterPro" id="IPR020930">
    <property type="entry name" value="Ribosomal_uL5_bac-type"/>
</dbReference>
<name>D0MGW6_RHOM4</name>
<dbReference type="HAMAP" id="MF_01333_B">
    <property type="entry name" value="Ribosomal_uL5_B"/>
    <property type="match status" value="1"/>
</dbReference>
<dbReference type="Gene3D" id="3.30.1440.10">
    <property type="match status" value="1"/>
</dbReference>
<dbReference type="NCBIfam" id="NF000585">
    <property type="entry name" value="PRK00010.1"/>
    <property type="match status" value="1"/>
</dbReference>
<accession>D0MGW6</accession>